<reference evidence="1" key="1">
    <citation type="submission" date="2022-06" db="EMBL/GenBank/DDBJ databases">
        <authorList>
            <consortium name="SYNGENTA / RWTH Aachen University"/>
        </authorList>
    </citation>
    <scope>NUCLEOTIDE SEQUENCE</scope>
</reference>
<keyword evidence="2" id="KW-1185">Reference proteome</keyword>
<organism evidence="1 2">
    <name type="scientific">Phakopsora pachyrhizi</name>
    <name type="common">Asian soybean rust disease fungus</name>
    <dbReference type="NCBI Taxonomy" id="170000"/>
    <lineage>
        <taxon>Eukaryota</taxon>
        <taxon>Fungi</taxon>
        <taxon>Dikarya</taxon>
        <taxon>Basidiomycota</taxon>
        <taxon>Pucciniomycotina</taxon>
        <taxon>Pucciniomycetes</taxon>
        <taxon>Pucciniales</taxon>
        <taxon>Phakopsoraceae</taxon>
        <taxon>Phakopsora</taxon>
    </lineage>
</organism>
<dbReference type="AlphaFoldDB" id="A0AAV0ANR3"/>
<dbReference type="Proteomes" id="UP001153365">
    <property type="component" value="Unassembled WGS sequence"/>
</dbReference>
<sequence length="464" mass="52547">MLQHLQESAADLDSVKSEEHAEELLEQVTSLFSCKNEPSRTSGHVPKNWANVVVSIHAIVTFQAFNDYLRPRIIKAQDDERLGCPSGSGRLSGMLAAFAAVAGLPAASSSSQTSQIEEGGTRSSSDLWSDICRYPNKFPCTSTEFKIKWAPSSSVALSSSAPEELMEIDITRRDQMELDDQRVGSAFNQLKMDQRWRHIPTWNSDLYSTQQPSSLSSWRCSSRPFIQSWWPVHTPRHTVYGAMLPLLILAPERRARLTAKLNRQLEEPMIVASALSSGLGLANTLALYTEERDINFAKFAIRKLRNFATLQTSQLRNFANLQLRKFAKFATLTKFAKFATLTQINQDHWVVTQREIGGYNFASLQFANFATSQLCKLCNFAIRKLCKLCNFAKLQPSPKFAKVCNPHPNQSRSLGCDQREKVCKFANLQTLQSYTWLRKLCNFAKFATLTQFNQDHWVVTQREK</sequence>
<gene>
    <name evidence="1" type="ORF">PPACK8108_LOCUS3964</name>
</gene>
<evidence type="ECO:0000313" key="2">
    <source>
        <dbReference type="Proteomes" id="UP001153365"/>
    </source>
</evidence>
<protein>
    <submittedName>
        <fullName evidence="1">Uncharacterized protein</fullName>
    </submittedName>
</protein>
<evidence type="ECO:0000313" key="1">
    <source>
        <dbReference type="EMBL" id="CAH7669356.1"/>
    </source>
</evidence>
<accession>A0AAV0ANR3</accession>
<name>A0AAV0ANR3_PHAPC</name>
<comment type="caution">
    <text evidence="1">The sequence shown here is derived from an EMBL/GenBank/DDBJ whole genome shotgun (WGS) entry which is preliminary data.</text>
</comment>
<dbReference type="EMBL" id="CALTRL010000705">
    <property type="protein sequence ID" value="CAH7669356.1"/>
    <property type="molecule type" value="Genomic_DNA"/>
</dbReference>
<proteinExistence type="predicted"/>